<feature type="domain" description="3'-5' exonuclease" evidence="3">
    <location>
        <begin position="30"/>
        <end position="218"/>
    </location>
</feature>
<name>A0AAN9JVB4_CANGL</name>
<dbReference type="GO" id="GO:0006139">
    <property type="term" value="P:nucleobase-containing compound metabolic process"/>
    <property type="evidence" value="ECO:0007669"/>
    <property type="project" value="InterPro"/>
</dbReference>
<dbReference type="PANTHER" id="PTHR13620">
    <property type="entry name" value="3-5 EXONUCLEASE"/>
    <property type="match status" value="1"/>
</dbReference>
<keyword evidence="2" id="KW-0378">Hydrolase</keyword>
<dbReference type="FunFam" id="3.30.420.10:FF:000054">
    <property type="entry name" value="Werner Syndrome-like exonuclease"/>
    <property type="match status" value="1"/>
</dbReference>
<dbReference type="GO" id="GO:0008408">
    <property type="term" value="F:3'-5' exonuclease activity"/>
    <property type="evidence" value="ECO:0007669"/>
    <property type="project" value="InterPro"/>
</dbReference>
<gene>
    <name evidence="4" type="ORF">VNO77_42766</name>
</gene>
<dbReference type="SMART" id="SM00474">
    <property type="entry name" value="35EXOc"/>
    <property type="match status" value="1"/>
</dbReference>
<reference evidence="4 5" key="1">
    <citation type="submission" date="2024-01" db="EMBL/GenBank/DDBJ databases">
        <title>The genomes of 5 underutilized Papilionoideae crops provide insights into root nodulation and disease resistanc.</title>
        <authorList>
            <person name="Jiang F."/>
        </authorList>
    </citation>
    <scope>NUCLEOTIDE SEQUENCE [LARGE SCALE GENOMIC DNA]</scope>
    <source>
        <strain evidence="4">LVBAO_FW01</strain>
        <tissue evidence="4">Leaves</tissue>
    </source>
</reference>
<dbReference type="GO" id="GO:0005634">
    <property type="term" value="C:nucleus"/>
    <property type="evidence" value="ECO:0007669"/>
    <property type="project" value="TreeGrafter"/>
</dbReference>
<accession>A0AAN9JVB4</accession>
<evidence type="ECO:0000313" key="4">
    <source>
        <dbReference type="EMBL" id="KAK7304873.1"/>
    </source>
</evidence>
<keyword evidence="1" id="KW-0540">Nuclease</keyword>
<dbReference type="EMBL" id="JAYMYQ010000011">
    <property type="protein sequence ID" value="KAK7304873.1"/>
    <property type="molecule type" value="Genomic_DNA"/>
</dbReference>
<dbReference type="Gene3D" id="3.30.420.10">
    <property type="entry name" value="Ribonuclease H-like superfamily/Ribonuclease H"/>
    <property type="match status" value="1"/>
</dbReference>
<sequence length="228" mass="25664">MGIYIEKLRTTPKRSTNVYAVTIHSQIITTTVTSSRTVLSSWIRDHLQAPCSRHRKVVGLDIEWRPSFTRGVKNPVAIIQLCIKSCCLIFQLHHASSIPKSLYNALDNPNITYTGVKISGDAKKLEEDYGLEIACFADIAAMAAEEFDEKGFKRAGLKTLVETLTGEEMDKPKHVALSNWEVKKLTCAQVQYACVDAYYSYRMGKWMISGKCLYKLYFVGMDATCVQC</sequence>
<organism evidence="4 5">
    <name type="scientific">Canavalia gladiata</name>
    <name type="common">Sword bean</name>
    <name type="synonym">Dolichos gladiatus</name>
    <dbReference type="NCBI Taxonomy" id="3824"/>
    <lineage>
        <taxon>Eukaryota</taxon>
        <taxon>Viridiplantae</taxon>
        <taxon>Streptophyta</taxon>
        <taxon>Embryophyta</taxon>
        <taxon>Tracheophyta</taxon>
        <taxon>Spermatophyta</taxon>
        <taxon>Magnoliopsida</taxon>
        <taxon>eudicotyledons</taxon>
        <taxon>Gunneridae</taxon>
        <taxon>Pentapetalae</taxon>
        <taxon>rosids</taxon>
        <taxon>fabids</taxon>
        <taxon>Fabales</taxon>
        <taxon>Fabaceae</taxon>
        <taxon>Papilionoideae</taxon>
        <taxon>50 kb inversion clade</taxon>
        <taxon>NPAAA clade</taxon>
        <taxon>indigoferoid/millettioid clade</taxon>
        <taxon>Phaseoleae</taxon>
        <taxon>Canavalia</taxon>
    </lineage>
</organism>
<dbReference type="InterPro" id="IPR051132">
    <property type="entry name" value="3-5_Exonuclease_domain"/>
</dbReference>
<evidence type="ECO:0000313" key="5">
    <source>
        <dbReference type="Proteomes" id="UP001367508"/>
    </source>
</evidence>
<evidence type="ECO:0000256" key="1">
    <source>
        <dbReference type="ARBA" id="ARBA00022722"/>
    </source>
</evidence>
<dbReference type="CDD" id="cd06141">
    <property type="entry name" value="WRN_exo"/>
    <property type="match status" value="1"/>
</dbReference>
<dbReference type="GO" id="GO:0005737">
    <property type="term" value="C:cytoplasm"/>
    <property type="evidence" value="ECO:0007669"/>
    <property type="project" value="TreeGrafter"/>
</dbReference>
<evidence type="ECO:0000256" key="2">
    <source>
        <dbReference type="ARBA" id="ARBA00022801"/>
    </source>
</evidence>
<dbReference type="InterPro" id="IPR036397">
    <property type="entry name" value="RNaseH_sf"/>
</dbReference>
<dbReference type="InterPro" id="IPR012337">
    <property type="entry name" value="RNaseH-like_sf"/>
</dbReference>
<comment type="caution">
    <text evidence="4">The sequence shown here is derived from an EMBL/GenBank/DDBJ whole genome shotgun (WGS) entry which is preliminary data.</text>
</comment>
<dbReference type="GO" id="GO:0003676">
    <property type="term" value="F:nucleic acid binding"/>
    <property type="evidence" value="ECO:0007669"/>
    <property type="project" value="InterPro"/>
</dbReference>
<evidence type="ECO:0000259" key="3">
    <source>
        <dbReference type="SMART" id="SM00474"/>
    </source>
</evidence>
<dbReference type="Pfam" id="PF01612">
    <property type="entry name" value="DNA_pol_A_exo1"/>
    <property type="match status" value="1"/>
</dbReference>
<dbReference type="AlphaFoldDB" id="A0AAN9JVB4"/>
<dbReference type="SUPFAM" id="SSF53098">
    <property type="entry name" value="Ribonuclease H-like"/>
    <property type="match status" value="1"/>
</dbReference>
<dbReference type="PANTHER" id="PTHR13620:SF121">
    <property type="entry name" value="EMB|CAB82946.1-RELATED"/>
    <property type="match status" value="1"/>
</dbReference>
<protein>
    <recommendedName>
        <fullName evidence="3">3'-5' exonuclease domain-containing protein</fullName>
    </recommendedName>
</protein>
<keyword evidence="5" id="KW-1185">Reference proteome</keyword>
<dbReference type="Proteomes" id="UP001367508">
    <property type="component" value="Unassembled WGS sequence"/>
</dbReference>
<proteinExistence type="predicted"/>
<dbReference type="InterPro" id="IPR002562">
    <property type="entry name" value="3'-5'_exonuclease_dom"/>
</dbReference>